<dbReference type="InterPro" id="IPR029058">
    <property type="entry name" value="AB_hydrolase_fold"/>
</dbReference>
<dbReference type="Proteomes" id="UP000037069">
    <property type="component" value="Unassembled WGS sequence"/>
</dbReference>
<feature type="non-terminal residue" evidence="1">
    <location>
        <position position="1"/>
    </location>
</feature>
<protein>
    <recommendedName>
        <fullName evidence="3">AB hydrolase-1 domain-containing protein</fullName>
    </recommendedName>
</protein>
<comment type="caution">
    <text evidence="1">The sequence shown here is derived from an EMBL/GenBank/DDBJ whole genome shotgun (WGS) entry which is preliminary data.</text>
</comment>
<organism evidence="1 2">
    <name type="scientific">Lucilia cuprina</name>
    <name type="common">Green bottle fly</name>
    <name type="synonym">Australian sheep blowfly</name>
    <dbReference type="NCBI Taxonomy" id="7375"/>
    <lineage>
        <taxon>Eukaryota</taxon>
        <taxon>Metazoa</taxon>
        <taxon>Ecdysozoa</taxon>
        <taxon>Arthropoda</taxon>
        <taxon>Hexapoda</taxon>
        <taxon>Insecta</taxon>
        <taxon>Pterygota</taxon>
        <taxon>Neoptera</taxon>
        <taxon>Endopterygota</taxon>
        <taxon>Diptera</taxon>
        <taxon>Brachycera</taxon>
        <taxon>Muscomorpha</taxon>
        <taxon>Oestroidea</taxon>
        <taxon>Calliphoridae</taxon>
        <taxon>Luciliinae</taxon>
        <taxon>Lucilia</taxon>
    </lineage>
</organism>
<dbReference type="GO" id="GO:0009086">
    <property type="term" value="P:methionine biosynthetic process"/>
    <property type="evidence" value="ECO:0007669"/>
    <property type="project" value="TreeGrafter"/>
</dbReference>
<dbReference type="STRING" id="7375.A0A0L0C8P7"/>
<dbReference type="AlphaFoldDB" id="A0A0L0C8P7"/>
<gene>
    <name evidence="1" type="ORF">FF38_06629</name>
</gene>
<evidence type="ECO:0000313" key="2">
    <source>
        <dbReference type="Proteomes" id="UP000037069"/>
    </source>
</evidence>
<evidence type="ECO:0008006" key="3">
    <source>
        <dbReference type="Google" id="ProtNLM"/>
    </source>
</evidence>
<keyword evidence="2" id="KW-1185">Reference proteome</keyword>
<dbReference type="GO" id="GO:0009092">
    <property type="term" value="P:homoserine metabolic process"/>
    <property type="evidence" value="ECO:0007669"/>
    <property type="project" value="TreeGrafter"/>
</dbReference>
<dbReference type="PANTHER" id="PTHR32268">
    <property type="entry name" value="HOMOSERINE O-ACETYLTRANSFERASE"/>
    <property type="match status" value="1"/>
</dbReference>
<dbReference type="Gene3D" id="3.40.50.1820">
    <property type="entry name" value="alpha/beta hydrolase"/>
    <property type="match status" value="1"/>
</dbReference>
<proteinExistence type="predicted"/>
<dbReference type="SUPFAM" id="SSF53474">
    <property type="entry name" value="alpha/beta-Hydrolases"/>
    <property type="match status" value="1"/>
</dbReference>
<sequence length="124" mass="13971">FDANCYISITRKLDTHDLSRGRTTSVGEALALIQQPVLVVGVKSDELFTFAEQVELQSYIKNSILQKIESQDGHDAFLLEFELINDYMQEFLMANLPDLMAGSKRLPIGDAAESLFGEQEITQW</sequence>
<dbReference type="GO" id="GO:0004414">
    <property type="term" value="F:homoserine O-acetyltransferase activity"/>
    <property type="evidence" value="ECO:0007669"/>
    <property type="project" value="TreeGrafter"/>
</dbReference>
<name>A0A0L0C8P7_LUCCU</name>
<dbReference type="EMBL" id="JRES01000743">
    <property type="protein sequence ID" value="KNC28813.1"/>
    <property type="molecule type" value="Genomic_DNA"/>
</dbReference>
<evidence type="ECO:0000313" key="1">
    <source>
        <dbReference type="EMBL" id="KNC28813.1"/>
    </source>
</evidence>
<reference evidence="1 2" key="1">
    <citation type="journal article" date="2015" name="Nat. Commun.">
        <title>Lucilia cuprina genome unlocks parasitic fly biology to underpin future interventions.</title>
        <authorList>
            <person name="Anstead C.A."/>
            <person name="Korhonen P.K."/>
            <person name="Young N.D."/>
            <person name="Hall R.S."/>
            <person name="Jex A.R."/>
            <person name="Murali S.C."/>
            <person name="Hughes D.S."/>
            <person name="Lee S.F."/>
            <person name="Perry T."/>
            <person name="Stroehlein A.J."/>
            <person name="Ansell B.R."/>
            <person name="Breugelmans B."/>
            <person name="Hofmann A."/>
            <person name="Qu J."/>
            <person name="Dugan S."/>
            <person name="Lee S.L."/>
            <person name="Chao H."/>
            <person name="Dinh H."/>
            <person name="Han Y."/>
            <person name="Doddapaneni H.V."/>
            <person name="Worley K.C."/>
            <person name="Muzny D.M."/>
            <person name="Ioannidis P."/>
            <person name="Waterhouse R.M."/>
            <person name="Zdobnov E.M."/>
            <person name="James P.J."/>
            <person name="Bagnall N.H."/>
            <person name="Kotze A.C."/>
            <person name="Gibbs R.A."/>
            <person name="Richards S."/>
            <person name="Batterham P."/>
            <person name="Gasser R.B."/>
        </authorList>
    </citation>
    <scope>NUCLEOTIDE SEQUENCE [LARGE SCALE GENOMIC DNA]</scope>
    <source>
        <strain evidence="1 2">LS</strain>
        <tissue evidence="1">Full body</tissue>
    </source>
</reference>
<accession>A0A0L0C8P7</accession>
<dbReference type="InterPro" id="IPR008220">
    <property type="entry name" value="HAT_MetX-like"/>
</dbReference>
<dbReference type="PANTHER" id="PTHR32268:SF11">
    <property type="entry name" value="HOMOSERINE O-ACETYLTRANSFERASE"/>
    <property type="match status" value="1"/>
</dbReference>